<dbReference type="PROSITE" id="PS01096">
    <property type="entry name" value="PPIC_PPIASE_1"/>
    <property type="match status" value="1"/>
</dbReference>
<evidence type="ECO:0000313" key="9">
    <source>
        <dbReference type="EMBL" id="TCJ94797.1"/>
    </source>
</evidence>
<evidence type="ECO:0000256" key="7">
    <source>
        <dbReference type="SAM" id="SignalP"/>
    </source>
</evidence>
<evidence type="ECO:0000256" key="3">
    <source>
        <dbReference type="ARBA" id="ARBA00023110"/>
    </source>
</evidence>
<keyword evidence="10" id="KW-1185">Reference proteome</keyword>
<reference evidence="9 10" key="1">
    <citation type="submission" date="2019-03" db="EMBL/GenBank/DDBJ databases">
        <title>Genomic Encyclopedia of Type Strains, Phase IV (KMG-IV): sequencing the most valuable type-strain genomes for metagenomic binning, comparative biology and taxonomic classification.</title>
        <authorList>
            <person name="Goeker M."/>
        </authorList>
    </citation>
    <scope>NUCLEOTIDE SEQUENCE [LARGE SCALE GENOMIC DNA]</scope>
    <source>
        <strain evidence="9 10">DSM 15534</strain>
    </source>
</reference>
<evidence type="ECO:0000256" key="5">
    <source>
        <dbReference type="ARBA" id="ARBA00023235"/>
    </source>
</evidence>
<sequence>MKKPFFNSILFSLISLLMISTSTYAQERVVATVDGIPVLESQVKRALGKKANTEANRQVALNSVIDDILVQKAIQDSGVKITNAHIDAVIENIAAQNGLTYGQFLDAVEYQGIDIHSYRRQIANQLLMDAVRQQNFGRNLDVTREQVENLADKMLSQAKQEGKLKEVTAPEYEVRHILLKLNPLLNDNQAKAQLNQIRADILANKLTFAQAAKDYSKDYLSGANGGSLGYALPDMYVPAFQQAILNTKQGTISQPFKTEFGWHILEVIGKRQSDVTENAYRQKAYEQLVNAQLQEEAQNWVKGLRRGADIKYIND</sequence>
<dbReference type="InterPro" id="IPR023058">
    <property type="entry name" value="PPIase_PpiC_CS"/>
</dbReference>
<evidence type="ECO:0000259" key="8">
    <source>
        <dbReference type="PROSITE" id="PS50198"/>
    </source>
</evidence>
<dbReference type="Gene3D" id="3.10.50.40">
    <property type="match status" value="1"/>
</dbReference>
<dbReference type="AlphaFoldDB" id="A0A4R1FJ17"/>
<accession>A0A4R1FJ17</accession>
<feature type="domain" description="PpiC" evidence="8">
    <location>
        <begin position="169"/>
        <end position="269"/>
    </location>
</feature>
<feature type="signal peptide" evidence="7">
    <location>
        <begin position="1"/>
        <end position="25"/>
    </location>
</feature>
<dbReference type="InterPro" id="IPR050280">
    <property type="entry name" value="OMP_Chaperone_SurA"/>
</dbReference>
<dbReference type="SUPFAM" id="SSF109998">
    <property type="entry name" value="Triger factor/SurA peptide-binding domain-like"/>
    <property type="match status" value="1"/>
</dbReference>
<dbReference type="Pfam" id="PF00639">
    <property type="entry name" value="Rotamase"/>
    <property type="match status" value="1"/>
</dbReference>
<dbReference type="InterPro" id="IPR015391">
    <property type="entry name" value="SurA_N"/>
</dbReference>
<keyword evidence="5 6" id="KW-0413">Isomerase</keyword>
<name>A0A4R1FJ17_9PAST</name>
<evidence type="ECO:0000313" key="10">
    <source>
        <dbReference type="Proteomes" id="UP000294702"/>
    </source>
</evidence>
<dbReference type="SUPFAM" id="SSF54534">
    <property type="entry name" value="FKBP-like"/>
    <property type="match status" value="1"/>
</dbReference>
<protein>
    <submittedName>
        <fullName evidence="9">Periplasmic chaperone for outer membrane proteins SurA</fullName>
    </submittedName>
</protein>
<dbReference type="Pfam" id="PF09312">
    <property type="entry name" value="SurA_N"/>
    <property type="match status" value="1"/>
</dbReference>
<evidence type="ECO:0000256" key="6">
    <source>
        <dbReference type="PROSITE-ProRule" id="PRU00278"/>
    </source>
</evidence>
<dbReference type="RefSeq" id="WP_132692067.1">
    <property type="nucleotide sequence ID" value="NZ_SMFT01000006.1"/>
</dbReference>
<evidence type="ECO:0000256" key="1">
    <source>
        <dbReference type="ARBA" id="ARBA00022729"/>
    </source>
</evidence>
<dbReference type="GO" id="GO:0003755">
    <property type="term" value="F:peptidyl-prolyl cis-trans isomerase activity"/>
    <property type="evidence" value="ECO:0007669"/>
    <property type="project" value="UniProtKB-KW"/>
</dbReference>
<feature type="chain" id="PRO_5020345341" evidence="7">
    <location>
        <begin position="26"/>
        <end position="315"/>
    </location>
</feature>
<dbReference type="PANTHER" id="PTHR47637:SF1">
    <property type="entry name" value="CHAPERONE SURA"/>
    <property type="match status" value="1"/>
</dbReference>
<comment type="caution">
    <text evidence="9">The sequence shown here is derived from an EMBL/GenBank/DDBJ whole genome shotgun (WGS) entry which is preliminary data.</text>
</comment>
<dbReference type="Gene3D" id="1.10.4030.10">
    <property type="entry name" value="Porin chaperone SurA, peptide-binding domain"/>
    <property type="match status" value="1"/>
</dbReference>
<dbReference type="PROSITE" id="PS50198">
    <property type="entry name" value="PPIC_PPIASE_2"/>
    <property type="match status" value="1"/>
</dbReference>
<dbReference type="Proteomes" id="UP000294702">
    <property type="component" value="Unassembled WGS sequence"/>
</dbReference>
<evidence type="ECO:0000256" key="4">
    <source>
        <dbReference type="ARBA" id="ARBA00023186"/>
    </source>
</evidence>
<gene>
    <name evidence="9" type="ORF">EV694_2031</name>
</gene>
<dbReference type="PANTHER" id="PTHR47637">
    <property type="entry name" value="CHAPERONE SURA"/>
    <property type="match status" value="1"/>
</dbReference>
<keyword evidence="2" id="KW-0574">Periplasm</keyword>
<keyword evidence="3 6" id="KW-0697">Rotamase</keyword>
<keyword evidence="4" id="KW-0143">Chaperone</keyword>
<dbReference type="InterPro" id="IPR046357">
    <property type="entry name" value="PPIase_dom_sf"/>
</dbReference>
<evidence type="ECO:0000256" key="2">
    <source>
        <dbReference type="ARBA" id="ARBA00022764"/>
    </source>
</evidence>
<dbReference type="EMBL" id="SMFT01000006">
    <property type="protein sequence ID" value="TCJ94797.1"/>
    <property type="molecule type" value="Genomic_DNA"/>
</dbReference>
<keyword evidence="1 7" id="KW-0732">Signal</keyword>
<proteinExistence type="predicted"/>
<dbReference type="OrthoDB" id="14196at2"/>
<dbReference type="InterPro" id="IPR027304">
    <property type="entry name" value="Trigger_fact/SurA_dom_sf"/>
</dbReference>
<organism evidence="9 10">
    <name type="scientific">Volucribacter psittacicida</name>
    <dbReference type="NCBI Taxonomy" id="203482"/>
    <lineage>
        <taxon>Bacteria</taxon>
        <taxon>Pseudomonadati</taxon>
        <taxon>Pseudomonadota</taxon>
        <taxon>Gammaproteobacteria</taxon>
        <taxon>Pasteurellales</taxon>
        <taxon>Pasteurellaceae</taxon>
        <taxon>Volucribacter</taxon>
    </lineage>
</organism>
<dbReference type="InterPro" id="IPR000297">
    <property type="entry name" value="PPIase_PpiC"/>
</dbReference>